<proteinExistence type="predicted"/>
<comment type="caution">
    <text evidence="1">The sequence shown here is derived from an EMBL/GenBank/DDBJ whole genome shotgun (WGS) entry which is preliminary data.</text>
</comment>
<dbReference type="EMBL" id="JAWHQM010000019">
    <property type="protein sequence ID" value="KAK5631242.1"/>
    <property type="molecule type" value="Genomic_DNA"/>
</dbReference>
<sequence length="396" mass="42981">MLTWDILLSSNHDVPFDSSTVRVTQPAKMRFSKAVTAALVSLSVEASSVRLPYVKRADNVTAGVPPPPGTYVPVPTFFSTNSTCSKDGASSYPLDLETQTAYSVYLADAGIAGFAIFGSTGEPIHVTQRERNEVISATRKALDAAGHANYPIIAGVVSQQFEEAIEQLNEAKRAGAQWGVCLVPGVPLSAAHEPTHTLGSGIWSGRLTVLESSYDYPVVTNNIKVQPSTYEALAKHPNIVGAKIATTDISWRSQISSNPNIDYVHFHPYTGLGQQMLAAVTLGAFGALDVVGTAFPKSMIHLYGLSSLEQPTPEQRKEARDLQWKVATMGEFSNSCIRTYIPTLDNVVGIKEAIHRVRGFGDRNGVRLPLRNTITDEQWDTFSDIVNIMIETEDSL</sequence>
<reference evidence="1 2" key="1">
    <citation type="submission" date="2023-10" db="EMBL/GenBank/DDBJ databases">
        <title>Draft genome sequence of Xylaria bambusicola isolate GMP-LS, the root and basal stem rot pathogen of sugarcane in Indonesia.</title>
        <authorList>
            <person name="Selvaraj P."/>
            <person name="Muralishankar V."/>
            <person name="Muruganantham S."/>
            <person name="Sp S."/>
            <person name="Haryani S."/>
            <person name="Lau K.J.X."/>
            <person name="Naqvi N.I."/>
        </authorList>
    </citation>
    <scope>NUCLEOTIDE SEQUENCE [LARGE SCALE GENOMIC DNA]</scope>
    <source>
        <strain evidence="1">GMP-LS</strain>
    </source>
</reference>
<dbReference type="PANTHER" id="PTHR12128">
    <property type="entry name" value="DIHYDRODIPICOLINATE SYNTHASE"/>
    <property type="match status" value="1"/>
</dbReference>
<gene>
    <name evidence="1" type="ORF">RRF57_006956</name>
</gene>
<organism evidence="1 2">
    <name type="scientific">Xylaria bambusicola</name>
    <dbReference type="NCBI Taxonomy" id="326684"/>
    <lineage>
        <taxon>Eukaryota</taxon>
        <taxon>Fungi</taxon>
        <taxon>Dikarya</taxon>
        <taxon>Ascomycota</taxon>
        <taxon>Pezizomycotina</taxon>
        <taxon>Sordariomycetes</taxon>
        <taxon>Xylariomycetidae</taxon>
        <taxon>Xylariales</taxon>
        <taxon>Xylariaceae</taxon>
        <taxon>Xylaria</taxon>
    </lineage>
</organism>
<dbReference type="AlphaFoldDB" id="A0AAN7UM16"/>
<protein>
    <recommendedName>
        <fullName evidence="3">Dihydrodipicolinate synthase</fullName>
    </recommendedName>
</protein>
<dbReference type="GO" id="GO:0008840">
    <property type="term" value="F:4-hydroxy-tetrahydrodipicolinate synthase activity"/>
    <property type="evidence" value="ECO:0007669"/>
    <property type="project" value="TreeGrafter"/>
</dbReference>
<evidence type="ECO:0000313" key="2">
    <source>
        <dbReference type="Proteomes" id="UP001305414"/>
    </source>
</evidence>
<dbReference type="InterPro" id="IPR002220">
    <property type="entry name" value="DapA-like"/>
</dbReference>
<dbReference type="CDD" id="cd00408">
    <property type="entry name" value="DHDPS-like"/>
    <property type="match status" value="1"/>
</dbReference>
<dbReference type="SMART" id="SM01130">
    <property type="entry name" value="DHDPS"/>
    <property type="match status" value="1"/>
</dbReference>
<dbReference type="InterPro" id="IPR013785">
    <property type="entry name" value="Aldolase_TIM"/>
</dbReference>
<evidence type="ECO:0000313" key="1">
    <source>
        <dbReference type="EMBL" id="KAK5631242.1"/>
    </source>
</evidence>
<keyword evidence="2" id="KW-1185">Reference proteome</keyword>
<dbReference type="Pfam" id="PF00701">
    <property type="entry name" value="DHDPS"/>
    <property type="match status" value="1"/>
</dbReference>
<dbReference type="Proteomes" id="UP001305414">
    <property type="component" value="Unassembled WGS sequence"/>
</dbReference>
<dbReference type="PANTHER" id="PTHR12128:SF68">
    <property type="entry name" value="DIHYDRODIPICOLINATE SYNTHETASE"/>
    <property type="match status" value="1"/>
</dbReference>
<dbReference type="SUPFAM" id="SSF51569">
    <property type="entry name" value="Aldolase"/>
    <property type="match status" value="1"/>
</dbReference>
<evidence type="ECO:0008006" key="3">
    <source>
        <dbReference type="Google" id="ProtNLM"/>
    </source>
</evidence>
<accession>A0AAN7UM16</accession>
<dbReference type="Gene3D" id="3.20.20.70">
    <property type="entry name" value="Aldolase class I"/>
    <property type="match status" value="1"/>
</dbReference>
<name>A0AAN7UM16_9PEZI</name>